<dbReference type="SUPFAM" id="SSF49785">
    <property type="entry name" value="Galactose-binding domain-like"/>
    <property type="match status" value="1"/>
</dbReference>
<dbReference type="PROSITE" id="PS51257">
    <property type="entry name" value="PROKAR_LIPOPROTEIN"/>
    <property type="match status" value="1"/>
</dbReference>
<dbReference type="Proteomes" id="UP001174839">
    <property type="component" value="Unassembled WGS sequence"/>
</dbReference>
<sequence length="470" mass="51152">MKTELFIYLKNSLLALAFIGLFAGCEREYSDKVDFATFPNNPLVFIDGFSGGLEYFPFAGSKLDAFTVDTEIRYDGTSSMRFDIPNFGDPSGSFAGAVFPDMGGRDLSDYDALTFWAKASKATSINEIGFGVDFGENKYRVNIPNLRVGTGWSKYTIPIPDPFKLTVEKGLFFYAAGPEDGDGFTFWIDELQFEKLGTLGQPKPAIFNGEDRVETTFLDVQIPVTGLTQTFNLASGGNQTVSAAPAYFNFSSTDNEVARVSESGVISIVGTGTATITALLAGVKAAGSLTLEVEGSFETAPVPPARNPEDVISVFSDAYADVPVEYYNGFFIPDGQTTLGGADINIGGDNVIRYTNLNFVAIRTQNTVNASEMTHYHLDIQVEDQQIAPGDFLRILLVDAGPDNVIGTEDDTEASVEFQAPTLISRQWVSLDIPLSDFVGLNTENLALYFFVSDATISNILVDNIYFYKE</sequence>
<reference evidence="1" key="1">
    <citation type="submission" date="2023-06" db="EMBL/GenBank/DDBJ databases">
        <title>Robiginitalea aurantiacus sp. nov. and Algoriphagus sediminis sp. nov., isolated from coastal sediment.</title>
        <authorList>
            <person name="Zhou Z.Y."/>
            <person name="An J."/>
            <person name="Jia Y.W."/>
            <person name="Du Z.J."/>
        </authorList>
    </citation>
    <scope>NUCLEOTIDE SEQUENCE</scope>
    <source>
        <strain evidence="1">M39</strain>
    </source>
</reference>
<evidence type="ECO:0008006" key="3">
    <source>
        <dbReference type="Google" id="ProtNLM"/>
    </source>
</evidence>
<evidence type="ECO:0000313" key="1">
    <source>
        <dbReference type="EMBL" id="MDM9632607.1"/>
    </source>
</evidence>
<accession>A0ABT7WI60</accession>
<keyword evidence="2" id="KW-1185">Reference proteome</keyword>
<proteinExistence type="predicted"/>
<dbReference type="Gene3D" id="2.60.120.430">
    <property type="entry name" value="Galactose-binding lectin"/>
    <property type="match status" value="2"/>
</dbReference>
<comment type="caution">
    <text evidence="1">The sequence shown here is derived from an EMBL/GenBank/DDBJ whole genome shotgun (WGS) entry which is preliminary data.</text>
</comment>
<dbReference type="InterPro" id="IPR008979">
    <property type="entry name" value="Galactose-bd-like_sf"/>
</dbReference>
<dbReference type="SUPFAM" id="SSF49373">
    <property type="entry name" value="Invasin/intimin cell-adhesion fragments"/>
    <property type="match status" value="1"/>
</dbReference>
<dbReference type="RefSeq" id="WP_289725970.1">
    <property type="nucleotide sequence ID" value="NZ_JAUDUY010000011.1"/>
</dbReference>
<protein>
    <recommendedName>
        <fullName evidence="3">Glycosyl hydrolase family 16</fullName>
    </recommendedName>
</protein>
<evidence type="ECO:0000313" key="2">
    <source>
        <dbReference type="Proteomes" id="UP001174839"/>
    </source>
</evidence>
<organism evidence="1 2">
    <name type="scientific">Robiginitalea aurantiaca</name>
    <dbReference type="NCBI Taxonomy" id="3056915"/>
    <lineage>
        <taxon>Bacteria</taxon>
        <taxon>Pseudomonadati</taxon>
        <taxon>Bacteroidota</taxon>
        <taxon>Flavobacteriia</taxon>
        <taxon>Flavobacteriales</taxon>
        <taxon>Flavobacteriaceae</taxon>
        <taxon>Robiginitalea</taxon>
    </lineage>
</organism>
<dbReference type="InterPro" id="IPR008964">
    <property type="entry name" value="Invasin/intimin_cell_adhesion"/>
</dbReference>
<name>A0ABT7WI60_9FLAO</name>
<gene>
    <name evidence="1" type="ORF">QU605_14105</name>
</gene>
<dbReference type="Gene3D" id="2.60.40.1080">
    <property type="match status" value="1"/>
</dbReference>
<dbReference type="EMBL" id="JAUDUY010000011">
    <property type="protein sequence ID" value="MDM9632607.1"/>
    <property type="molecule type" value="Genomic_DNA"/>
</dbReference>